<evidence type="ECO:0000256" key="5">
    <source>
        <dbReference type="ARBA" id="ARBA00023004"/>
    </source>
</evidence>
<dbReference type="Gene3D" id="3.90.380.10">
    <property type="entry name" value="Naphthalene 1,2-dioxygenase Alpha Subunit, Chain A, domain 1"/>
    <property type="match status" value="1"/>
</dbReference>
<dbReference type="SUPFAM" id="SSF55961">
    <property type="entry name" value="Bet v1-like"/>
    <property type="match status" value="1"/>
</dbReference>
<keyword evidence="9" id="KW-1185">Reference proteome</keyword>
<keyword evidence="3" id="KW-0479">Metal-binding</keyword>
<keyword evidence="2" id="KW-0001">2Fe-2S</keyword>
<feature type="domain" description="Rieske" evidence="7">
    <location>
        <begin position="41"/>
        <end position="151"/>
    </location>
</feature>
<evidence type="ECO:0000313" key="9">
    <source>
        <dbReference type="Proteomes" id="UP000193450"/>
    </source>
</evidence>
<evidence type="ECO:0000256" key="6">
    <source>
        <dbReference type="ARBA" id="ARBA00023014"/>
    </source>
</evidence>
<dbReference type="InterPro" id="IPR001663">
    <property type="entry name" value="Rng_hydr_dOase-A"/>
</dbReference>
<evidence type="ECO:0000256" key="1">
    <source>
        <dbReference type="ARBA" id="ARBA00001962"/>
    </source>
</evidence>
<dbReference type="InterPro" id="IPR015879">
    <property type="entry name" value="Ring_hydroxy_dOase_asu_C_dom"/>
</dbReference>
<dbReference type="CDD" id="cd03469">
    <property type="entry name" value="Rieske_RO_Alpha_N"/>
    <property type="match status" value="1"/>
</dbReference>
<dbReference type="Pfam" id="PF00355">
    <property type="entry name" value="Rieske"/>
    <property type="match status" value="1"/>
</dbReference>
<accession>A0A1X9NGP6</accession>
<dbReference type="Gene3D" id="2.102.10.10">
    <property type="entry name" value="Rieske [2Fe-2S] iron-sulphur domain"/>
    <property type="match status" value="1"/>
</dbReference>
<dbReference type="KEGG" id="osg:BST96_11445"/>
<keyword evidence="6" id="KW-0411">Iron-sulfur</keyword>
<evidence type="ECO:0000256" key="4">
    <source>
        <dbReference type="ARBA" id="ARBA00023002"/>
    </source>
</evidence>
<dbReference type="STRING" id="716816.BST96_11445"/>
<dbReference type="GO" id="GO:0016491">
    <property type="term" value="F:oxidoreductase activity"/>
    <property type="evidence" value="ECO:0007669"/>
    <property type="project" value="UniProtKB-KW"/>
</dbReference>
<dbReference type="InterPro" id="IPR017941">
    <property type="entry name" value="Rieske_2Fe-2S"/>
</dbReference>
<dbReference type="OrthoDB" id="9769355at2"/>
<name>A0A1X9NGP6_9GAMM</name>
<organism evidence="8 9">
    <name type="scientific">Oceanicoccus sagamiensis</name>
    <dbReference type="NCBI Taxonomy" id="716816"/>
    <lineage>
        <taxon>Bacteria</taxon>
        <taxon>Pseudomonadati</taxon>
        <taxon>Pseudomonadota</taxon>
        <taxon>Gammaproteobacteria</taxon>
        <taxon>Cellvibrionales</taxon>
        <taxon>Spongiibacteraceae</taxon>
        <taxon>Oceanicoccus</taxon>
    </lineage>
</organism>
<evidence type="ECO:0000256" key="3">
    <source>
        <dbReference type="ARBA" id="ARBA00022723"/>
    </source>
</evidence>
<comment type="cofactor">
    <cofactor evidence="1">
        <name>Fe cation</name>
        <dbReference type="ChEBI" id="CHEBI:24875"/>
    </cofactor>
</comment>
<dbReference type="Pfam" id="PF00848">
    <property type="entry name" value="Ring_hydroxyl_A"/>
    <property type="match status" value="1"/>
</dbReference>
<dbReference type="RefSeq" id="WP_085758833.1">
    <property type="nucleotide sequence ID" value="NZ_CP019343.1"/>
</dbReference>
<dbReference type="InterPro" id="IPR036922">
    <property type="entry name" value="Rieske_2Fe-2S_sf"/>
</dbReference>
<reference evidence="8 9" key="1">
    <citation type="submission" date="2016-11" db="EMBL/GenBank/DDBJ databases">
        <title>Trade-off between light-utilization and light-protection in marine flavobacteria.</title>
        <authorList>
            <person name="Kumagai Y."/>
        </authorList>
    </citation>
    <scope>NUCLEOTIDE SEQUENCE [LARGE SCALE GENOMIC DNA]</scope>
    <source>
        <strain evidence="8 9">NBRC 107125</strain>
    </source>
</reference>
<dbReference type="Proteomes" id="UP000193450">
    <property type="component" value="Chromosome"/>
</dbReference>
<dbReference type="SUPFAM" id="SSF50022">
    <property type="entry name" value="ISP domain"/>
    <property type="match status" value="1"/>
</dbReference>
<protein>
    <submittedName>
        <fullName evidence="8">Ring-hydroxylating oxygenase subunit alpha</fullName>
    </submittedName>
</protein>
<evidence type="ECO:0000259" key="7">
    <source>
        <dbReference type="PROSITE" id="PS51296"/>
    </source>
</evidence>
<dbReference type="GO" id="GO:0051537">
    <property type="term" value="F:2 iron, 2 sulfur cluster binding"/>
    <property type="evidence" value="ECO:0007669"/>
    <property type="project" value="UniProtKB-KW"/>
</dbReference>
<keyword evidence="4" id="KW-0560">Oxidoreductase</keyword>
<dbReference type="PRINTS" id="PR00090">
    <property type="entry name" value="RNGDIOXGNASE"/>
</dbReference>
<proteinExistence type="predicted"/>
<dbReference type="PANTHER" id="PTHR43756:SF5">
    <property type="entry name" value="CHOLINE MONOOXYGENASE, CHLOROPLASTIC"/>
    <property type="match status" value="1"/>
</dbReference>
<evidence type="ECO:0000256" key="2">
    <source>
        <dbReference type="ARBA" id="ARBA00022714"/>
    </source>
</evidence>
<keyword evidence="5" id="KW-0408">Iron</keyword>
<dbReference type="EMBL" id="CP019343">
    <property type="protein sequence ID" value="ARN74679.1"/>
    <property type="molecule type" value="Genomic_DNA"/>
</dbReference>
<evidence type="ECO:0000313" key="8">
    <source>
        <dbReference type="EMBL" id="ARN74679.1"/>
    </source>
</evidence>
<gene>
    <name evidence="8" type="ORF">BST96_11445</name>
</gene>
<dbReference type="PANTHER" id="PTHR43756">
    <property type="entry name" value="CHOLINE MONOOXYGENASE, CHLOROPLASTIC"/>
    <property type="match status" value="1"/>
</dbReference>
<dbReference type="GO" id="GO:0005506">
    <property type="term" value="F:iron ion binding"/>
    <property type="evidence" value="ECO:0007669"/>
    <property type="project" value="InterPro"/>
</dbReference>
<dbReference type="AlphaFoldDB" id="A0A1X9NGP6"/>
<dbReference type="PROSITE" id="PS51296">
    <property type="entry name" value="RIESKE"/>
    <property type="match status" value="1"/>
</dbReference>
<sequence length="385" mass="44250">MTDKIAGYNGLTQTEATLPAAYYLDAAHYERELAAIWYRNWVYVCRADELQQPRAFRTLEIGSQNILVLRDDQGELQAFHNTCRHRGSILCTETEGTLRSRSLVCPYHSWSYSLQGELQRTPSKHTPDDFNKADYPLYDVAVIDWQGFVFVNLEGSNAIPFEQSLQEDNANLDNWPLAELKLGHVYKKTMDCNWKIFWENFNECLHCPSVHPELSKLVPIYSRAFMEAQDDPNWAEHQGSDDPRLVGGMSPEAQTWSFDGQPSGETFAGLTDEQRQVAYHYVVSKPSVFIVAHIDYVRIVRLLPLGPEKTEIQAQWLFSEANLADDNVDIERVAEFAKLVMDQDARVSEINQKGLRSIKHQQGVLMAEEYAVHDFQNWVRQQLED</sequence>